<organism evidence="3 4">
    <name type="scientific">Hymenoscyphus albidus</name>
    <dbReference type="NCBI Taxonomy" id="595503"/>
    <lineage>
        <taxon>Eukaryota</taxon>
        <taxon>Fungi</taxon>
        <taxon>Dikarya</taxon>
        <taxon>Ascomycota</taxon>
        <taxon>Pezizomycotina</taxon>
        <taxon>Leotiomycetes</taxon>
        <taxon>Helotiales</taxon>
        <taxon>Helotiaceae</taxon>
        <taxon>Hymenoscyphus</taxon>
    </lineage>
</organism>
<comment type="caution">
    <text evidence="3">The sequence shown here is derived from an EMBL/GenBank/DDBJ whole genome shotgun (WGS) entry which is preliminary data.</text>
</comment>
<dbReference type="Pfam" id="PF00443">
    <property type="entry name" value="UCH"/>
    <property type="match status" value="1"/>
</dbReference>
<proteinExistence type="predicted"/>
<dbReference type="GO" id="GO:0005829">
    <property type="term" value="C:cytosol"/>
    <property type="evidence" value="ECO:0007669"/>
    <property type="project" value="TreeGrafter"/>
</dbReference>
<gene>
    <name evidence="3" type="ORF">HYALB_00010735</name>
</gene>
<feature type="region of interest" description="Disordered" evidence="1">
    <location>
        <begin position="1"/>
        <end position="102"/>
    </location>
</feature>
<dbReference type="GO" id="GO:0005634">
    <property type="term" value="C:nucleus"/>
    <property type="evidence" value="ECO:0007669"/>
    <property type="project" value="TreeGrafter"/>
</dbReference>
<dbReference type="Gene3D" id="3.90.70.10">
    <property type="entry name" value="Cysteine proteinases"/>
    <property type="match status" value="1"/>
</dbReference>
<dbReference type="PANTHER" id="PTHR24006">
    <property type="entry name" value="UBIQUITIN CARBOXYL-TERMINAL HYDROLASE"/>
    <property type="match status" value="1"/>
</dbReference>
<dbReference type="PROSITE" id="PS50235">
    <property type="entry name" value="USP_3"/>
    <property type="match status" value="1"/>
</dbReference>
<sequence length="487" mass="55062">MGLGVVAVPRPRAKSYNDFVRPRKISPPSSSSSFPKTPRRISIPSVFQLRLQKDLPLRLQRKSKMSQPPSPPSSPKRSHPGGDDRQPKKPKTDKDLSARFDGLKPNIKPFTEKVASLAGMKRSFEPEADENDFYAHRSKLIKLDHSNAHPLTNKVRTADRIAMIKRKRSLALTLKNDVSKMPAAAQDGLGNFTGAICYRIALVQALVHIPQFVNWLHDYHTPDNCVVDDPSNCFACVFRKLLGSYWSLNTEAKITNNIFKSLHLLLKRRGWNHNGQGDPADQLTFFFRLLREDLPTSVFNMIDSLFRIYDKRQKTPCPCGEISASDDDHTQIEVGMAPKEKHGDLIRYIARGLATKLDDYRCDSCRKVEKRILTVKFEHAPEVLAIQFNLQDYLGRKLKSNVNIPTTIDLTAFKARESTDPRRFTYEIMSVVQHSGSDNAGHYVCSAEGPDGQWKLFNDSSCHGNRVGAVVNGFSPVLCFFRRTRDV</sequence>
<dbReference type="EMBL" id="CAJVRM010000350">
    <property type="protein sequence ID" value="CAG8979967.1"/>
    <property type="molecule type" value="Genomic_DNA"/>
</dbReference>
<feature type="domain" description="USP" evidence="2">
    <location>
        <begin position="187"/>
        <end position="484"/>
    </location>
</feature>
<reference evidence="3" key="1">
    <citation type="submission" date="2021-07" db="EMBL/GenBank/DDBJ databases">
        <authorList>
            <person name="Durling M."/>
        </authorList>
    </citation>
    <scope>NUCLEOTIDE SEQUENCE</scope>
</reference>
<name>A0A9N9Q9Z4_9HELO</name>
<dbReference type="CDD" id="cd02257">
    <property type="entry name" value="Peptidase_C19"/>
    <property type="match status" value="1"/>
</dbReference>
<evidence type="ECO:0000313" key="4">
    <source>
        <dbReference type="Proteomes" id="UP000701801"/>
    </source>
</evidence>
<feature type="compositionally biased region" description="Low complexity" evidence="1">
    <location>
        <begin position="26"/>
        <end position="36"/>
    </location>
</feature>
<dbReference type="AlphaFoldDB" id="A0A9N9Q9Z4"/>
<keyword evidence="4" id="KW-1185">Reference proteome</keyword>
<dbReference type="OrthoDB" id="289038at2759"/>
<evidence type="ECO:0000256" key="1">
    <source>
        <dbReference type="SAM" id="MobiDB-lite"/>
    </source>
</evidence>
<dbReference type="GO" id="GO:0016579">
    <property type="term" value="P:protein deubiquitination"/>
    <property type="evidence" value="ECO:0007669"/>
    <property type="project" value="InterPro"/>
</dbReference>
<dbReference type="InterPro" id="IPR001394">
    <property type="entry name" value="Peptidase_C19_UCH"/>
</dbReference>
<dbReference type="InterPro" id="IPR038765">
    <property type="entry name" value="Papain-like_cys_pep_sf"/>
</dbReference>
<dbReference type="SUPFAM" id="SSF54001">
    <property type="entry name" value="Cysteine proteinases"/>
    <property type="match status" value="1"/>
</dbReference>
<dbReference type="Proteomes" id="UP000701801">
    <property type="component" value="Unassembled WGS sequence"/>
</dbReference>
<dbReference type="InterPro" id="IPR028889">
    <property type="entry name" value="USP"/>
</dbReference>
<dbReference type="InterPro" id="IPR050164">
    <property type="entry name" value="Peptidase_C19"/>
</dbReference>
<feature type="compositionally biased region" description="Basic and acidic residues" evidence="1">
    <location>
        <begin position="80"/>
        <end position="102"/>
    </location>
</feature>
<evidence type="ECO:0000259" key="2">
    <source>
        <dbReference type="PROSITE" id="PS50235"/>
    </source>
</evidence>
<protein>
    <recommendedName>
        <fullName evidence="2">USP domain-containing protein</fullName>
    </recommendedName>
</protein>
<evidence type="ECO:0000313" key="3">
    <source>
        <dbReference type="EMBL" id="CAG8979967.1"/>
    </source>
</evidence>
<accession>A0A9N9Q9Z4</accession>
<dbReference type="GO" id="GO:0004843">
    <property type="term" value="F:cysteine-type deubiquitinase activity"/>
    <property type="evidence" value="ECO:0007669"/>
    <property type="project" value="InterPro"/>
</dbReference>